<accession>A0A4Z0LBC5</accession>
<dbReference type="InterPro" id="IPR011330">
    <property type="entry name" value="Glyco_hydro/deAcase_b/a-brl"/>
</dbReference>
<dbReference type="GO" id="GO:0005975">
    <property type="term" value="P:carbohydrate metabolic process"/>
    <property type="evidence" value="ECO:0007669"/>
    <property type="project" value="InterPro"/>
</dbReference>
<dbReference type="Proteomes" id="UP000297407">
    <property type="component" value="Unassembled WGS sequence"/>
</dbReference>
<dbReference type="GO" id="GO:0016810">
    <property type="term" value="F:hydrolase activity, acting on carbon-nitrogen (but not peptide) bonds"/>
    <property type="evidence" value="ECO:0007669"/>
    <property type="project" value="InterPro"/>
</dbReference>
<evidence type="ECO:0000256" key="1">
    <source>
        <dbReference type="SAM" id="Phobius"/>
    </source>
</evidence>
<dbReference type="OrthoDB" id="9812065at2"/>
<keyword evidence="1" id="KW-0812">Transmembrane</keyword>
<dbReference type="InterPro" id="IPR050248">
    <property type="entry name" value="Polysacc_deacetylase_ArnD"/>
</dbReference>
<evidence type="ECO:0000259" key="2">
    <source>
        <dbReference type="PROSITE" id="PS51677"/>
    </source>
</evidence>
<sequence length="254" mass="29214">MLRHKNIIVICLILLVLFCILKAAWWVFLLLFIGFAALVSWGSFDIRQNYFLKAYSSNPDRKERKIALTFDDGPHQMTEKVLDLLQQYNAKATFFCIGTQIEKYPNIMQRIVGEGHVVGNHTYSHSKSFGFFPSAKVKEEIRKNDDLLFEFTHKKIKFFRPPFGVTNPNVAKAIAATKHTVIGWNVRSLDTLIQNEDAILKRIKNKAKPGSIVLLHDTSLKTVRVLEQLLLFLQSEKYDMVAIDKLLNLPAYED</sequence>
<keyword evidence="4" id="KW-1185">Reference proteome</keyword>
<evidence type="ECO:0000313" key="3">
    <source>
        <dbReference type="EMBL" id="TGD59168.1"/>
    </source>
</evidence>
<evidence type="ECO:0000313" key="4">
    <source>
        <dbReference type="Proteomes" id="UP000297407"/>
    </source>
</evidence>
<dbReference type="Gene3D" id="3.20.20.370">
    <property type="entry name" value="Glycoside hydrolase/deacetylase"/>
    <property type="match status" value="1"/>
</dbReference>
<keyword evidence="1" id="KW-1133">Transmembrane helix</keyword>
<gene>
    <name evidence="3" type="ORF">E4635_04775</name>
</gene>
<organism evidence="3 4">
    <name type="scientific">Flavobacterium humi</name>
    <dbReference type="NCBI Taxonomy" id="2562683"/>
    <lineage>
        <taxon>Bacteria</taxon>
        <taxon>Pseudomonadati</taxon>
        <taxon>Bacteroidota</taxon>
        <taxon>Flavobacteriia</taxon>
        <taxon>Flavobacteriales</taxon>
        <taxon>Flavobacteriaceae</taxon>
        <taxon>Flavobacterium</taxon>
    </lineage>
</organism>
<dbReference type="Pfam" id="PF01522">
    <property type="entry name" value="Polysacc_deac_1"/>
    <property type="match status" value="1"/>
</dbReference>
<proteinExistence type="predicted"/>
<feature type="domain" description="NodB homology" evidence="2">
    <location>
        <begin position="64"/>
        <end position="241"/>
    </location>
</feature>
<protein>
    <submittedName>
        <fullName evidence="3">Polysaccharide deacetylase family protein</fullName>
    </submittedName>
</protein>
<feature type="transmembrane region" description="Helical" evidence="1">
    <location>
        <begin position="7"/>
        <end position="39"/>
    </location>
</feature>
<dbReference type="SUPFAM" id="SSF88713">
    <property type="entry name" value="Glycoside hydrolase/deacetylase"/>
    <property type="match status" value="1"/>
</dbReference>
<dbReference type="PROSITE" id="PS51677">
    <property type="entry name" value="NODB"/>
    <property type="match status" value="1"/>
</dbReference>
<reference evidence="3 4" key="1">
    <citation type="submission" date="2019-04" db="EMBL/GenBank/DDBJ databases">
        <title>Flavobacterium sp. strain DS2-A Genome sequencing and assembly.</title>
        <authorList>
            <person name="Kim I."/>
        </authorList>
    </citation>
    <scope>NUCLEOTIDE SEQUENCE [LARGE SCALE GENOMIC DNA]</scope>
    <source>
        <strain evidence="3 4">DS2-A</strain>
    </source>
</reference>
<dbReference type="AlphaFoldDB" id="A0A4Z0LBC5"/>
<dbReference type="InterPro" id="IPR002509">
    <property type="entry name" value="NODB_dom"/>
</dbReference>
<keyword evidence="1" id="KW-0472">Membrane</keyword>
<dbReference type="CDD" id="cd10917">
    <property type="entry name" value="CE4_NodB_like_6s_7s"/>
    <property type="match status" value="1"/>
</dbReference>
<dbReference type="EMBL" id="SRLH01000002">
    <property type="protein sequence ID" value="TGD59168.1"/>
    <property type="molecule type" value="Genomic_DNA"/>
</dbReference>
<comment type="caution">
    <text evidence="3">The sequence shown here is derived from an EMBL/GenBank/DDBJ whole genome shotgun (WGS) entry which is preliminary data.</text>
</comment>
<dbReference type="PANTHER" id="PTHR10587">
    <property type="entry name" value="GLYCOSYL TRANSFERASE-RELATED"/>
    <property type="match status" value="1"/>
</dbReference>
<name>A0A4Z0LBC5_9FLAO</name>